<dbReference type="AlphaFoldDB" id="A0AAV7Q8Q0"/>
<evidence type="ECO:0000313" key="3">
    <source>
        <dbReference type="Proteomes" id="UP001066276"/>
    </source>
</evidence>
<comment type="caution">
    <text evidence="2">The sequence shown here is derived from an EMBL/GenBank/DDBJ whole genome shotgun (WGS) entry which is preliminary data.</text>
</comment>
<accession>A0AAV7Q8Q0</accession>
<evidence type="ECO:0000313" key="2">
    <source>
        <dbReference type="EMBL" id="KAJ1136771.1"/>
    </source>
</evidence>
<organism evidence="2 3">
    <name type="scientific">Pleurodeles waltl</name>
    <name type="common">Iberian ribbed newt</name>
    <dbReference type="NCBI Taxonomy" id="8319"/>
    <lineage>
        <taxon>Eukaryota</taxon>
        <taxon>Metazoa</taxon>
        <taxon>Chordata</taxon>
        <taxon>Craniata</taxon>
        <taxon>Vertebrata</taxon>
        <taxon>Euteleostomi</taxon>
        <taxon>Amphibia</taxon>
        <taxon>Batrachia</taxon>
        <taxon>Caudata</taxon>
        <taxon>Salamandroidea</taxon>
        <taxon>Salamandridae</taxon>
        <taxon>Pleurodelinae</taxon>
        <taxon>Pleurodeles</taxon>
    </lineage>
</organism>
<dbReference type="EMBL" id="JANPWB010000010">
    <property type="protein sequence ID" value="KAJ1136771.1"/>
    <property type="molecule type" value="Genomic_DNA"/>
</dbReference>
<dbReference type="Proteomes" id="UP001066276">
    <property type="component" value="Chromosome 6"/>
</dbReference>
<protein>
    <submittedName>
        <fullName evidence="2">Uncharacterized protein</fullName>
    </submittedName>
</protein>
<proteinExistence type="predicted"/>
<name>A0AAV7Q8Q0_PLEWA</name>
<keyword evidence="3" id="KW-1185">Reference proteome</keyword>
<reference evidence="2" key="1">
    <citation type="journal article" date="2022" name="bioRxiv">
        <title>Sequencing and chromosome-scale assembly of the giantPleurodeles waltlgenome.</title>
        <authorList>
            <person name="Brown T."/>
            <person name="Elewa A."/>
            <person name="Iarovenko S."/>
            <person name="Subramanian E."/>
            <person name="Araus A.J."/>
            <person name="Petzold A."/>
            <person name="Susuki M."/>
            <person name="Suzuki K.-i.T."/>
            <person name="Hayashi T."/>
            <person name="Toyoda A."/>
            <person name="Oliveira C."/>
            <person name="Osipova E."/>
            <person name="Leigh N.D."/>
            <person name="Simon A."/>
            <person name="Yun M.H."/>
        </authorList>
    </citation>
    <scope>NUCLEOTIDE SEQUENCE</scope>
    <source>
        <strain evidence="2">20211129_DDA</strain>
        <tissue evidence="2">Liver</tissue>
    </source>
</reference>
<feature type="region of interest" description="Disordered" evidence="1">
    <location>
        <begin position="48"/>
        <end position="73"/>
    </location>
</feature>
<dbReference type="Gene3D" id="1.20.5.340">
    <property type="match status" value="1"/>
</dbReference>
<feature type="compositionally biased region" description="Polar residues" evidence="1">
    <location>
        <begin position="55"/>
        <end position="67"/>
    </location>
</feature>
<gene>
    <name evidence="2" type="ORF">NDU88_003185</name>
</gene>
<sequence length="147" mass="16000">MPALSESPPQIYSLPEHTRIRESVMPGGRASGKQSGEPSQQLLFSEALQHLRAPSPTSEVHSITPPSTMADPAQGATMDRILQESLAVGRRLEGMDNAMTSLTAEAKSMHLDIAAFQSRVTGLEQQMSTVETHITSSLDRDQELLYL</sequence>
<evidence type="ECO:0000256" key="1">
    <source>
        <dbReference type="SAM" id="MobiDB-lite"/>
    </source>
</evidence>